<organism evidence="1 2">
    <name type="scientific">Salinirubrum litoreum</name>
    <dbReference type="NCBI Taxonomy" id="1126234"/>
    <lineage>
        <taxon>Archaea</taxon>
        <taxon>Methanobacteriati</taxon>
        <taxon>Methanobacteriota</taxon>
        <taxon>Stenosarchaea group</taxon>
        <taxon>Halobacteria</taxon>
        <taxon>Halobacteriales</taxon>
        <taxon>Haloferacaceae</taxon>
        <taxon>Salinirubrum</taxon>
    </lineage>
</organism>
<proteinExistence type="predicted"/>
<dbReference type="SUPFAM" id="SSF50475">
    <property type="entry name" value="FMN-binding split barrel"/>
    <property type="match status" value="1"/>
</dbReference>
<evidence type="ECO:0000313" key="1">
    <source>
        <dbReference type="EMBL" id="MFC5366435.1"/>
    </source>
</evidence>
<keyword evidence="2" id="KW-1185">Reference proteome</keyword>
<dbReference type="Proteomes" id="UP001596201">
    <property type="component" value="Unassembled WGS sequence"/>
</dbReference>
<dbReference type="InterPro" id="IPR012349">
    <property type="entry name" value="Split_barrel_FMN-bd"/>
</dbReference>
<reference evidence="1 2" key="1">
    <citation type="journal article" date="2019" name="Int. J. Syst. Evol. Microbiol.">
        <title>The Global Catalogue of Microorganisms (GCM) 10K type strain sequencing project: providing services to taxonomists for standard genome sequencing and annotation.</title>
        <authorList>
            <consortium name="The Broad Institute Genomics Platform"/>
            <consortium name="The Broad Institute Genome Sequencing Center for Infectious Disease"/>
            <person name="Wu L."/>
            <person name="Ma J."/>
        </authorList>
    </citation>
    <scope>NUCLEOTIDE SEQUENCE [LARGE SCALE GENOMIC DNA]</scope>
    <source>
        <strain evidence="1 2">CGMCC 1.12237</strain>
    </source>
</reference>
<name>A0ABD5R8Z6_9EURY</name>
<accession>A0ABD5R8Z6</accession>
<comment type="caution">
    <text evidence="1">The sequence shown here is derived from an EMBL/GenBank/DDBJ whole genome shotgun (WGS) entry which is preliminary data.</text>
</comment>
<dbReference type="Gene3D" id="2.30.110.10">
    <property type="entry name" value="Electron Transport, Fmn-binding Protein, Chain A"/>
    <property type="match status" value="1"/>
</dbReference>
<sequence>MTREAGETAEESGRPEFTGAWDRESVADFLAEHAIPVRLACRRPSGDLWMLSLWFEYDAEAGTLHCATKADADVVRFLRADAGVAFEISTNRPPYRGVRGAGTATLAPDAEKTRLRSLLDRYLGGTDSDLAEQLLRPEREEVEITIRPTSVYSWDFSERMASEDSDESEE</sequence>
<protein>
    <submittedName>
        <fullName evidence="1">Pyridoxamine 5'-phosphate oxidase family protein</fullName>
    </submittedName>
</protein>
<evidence type="ECO:0000313" key="2">
    <source>
        <dbReference type="Proteomes" id="UP001596201"/>
    </source>
</evidence>
<dbReference type="EMBL" id="JBHSKX010000001">
    <property type="protein sequence ID" value="MFC5366435.1"/>
    <property type="molecule type" value="Genomic_DNA"/>
</dbReference>
<dbReference type="AlphaFoldDB" id="A0ABD5R8Z6"/>
<gene>
    <name evidence="1" type="ORF">ACFPJ5_05745</name>
</gene>
<dbReference type="RefSeq" id="WP_227228218.1">
    <property type="nucleotide sequence ID" value="NZ_JAJCVJ010000001.1"/>
</dbReference>